<evidence type="ECO:0000256" key="4">
    <source>
        <dbReference type="ARBA" id="ARBA00023125"/>
    </source>
</evidence>
<keyword evidence="5" id="KW-0804">Transcription</keyword>
<protein>
    <submittedName>
        <fullName evidence="8">Sigma-70 family RNA polymerase sigma factor</fullName>
    </submittedName>
</protein>
<evidence type="ECO:0000256" key="1">
    <source>
        <dbReference type="ARBA" id="ARBA00010641"/>
    </source>
</evidence>
<feature type="domain" description="RNA polymerase sigma factor 70 region 4 type 2" evidence="7">
    <location>
        <begin position="129"/>
        <end position="175"/>
    </location>
</feature>
<dbReference type="InterPro" id="IPR039425">
    <property type="entry name" value="RNA_pol_sigma-70-like"/>
</dbReference>
<feature type="compositionally biased region" description="Pro residues" evidence="6">
    <location>
        <begin position="218"/>
        <end position="261"/>
    </location>
</feature>
<evidence type="ECO:0000256" key="3">
    <source>
        <dbReference type="ARBA" id="ARBA00023082"/>
    </source>
</evidence>
<proteinExistence type="inferred from homology"/>
<comment type="caution">
    <text evidence="8">The sequence shown here is derived from an EMBL/GenBank/DDBJ whole genome shotgun (WGS) entry which is preliminary data.</text>
</comment>
<dbReference type="Gene3D" id="1.10.1740.10">
    <property type="match status" value="1"/>
</dbReference>
<dbReference type="Gene3D" id="1.10.10.10">
    <property type="entry name" value="Winged helix-like DNA-binding domain superfamily/Winged helix DNA-binding domain"/>
    <property type="match status" value="1"/>
</dbReference>
<feature type="region of interest" description="Disordered" evidence="6">
    <location>
        <begin position="321"/>
        <end position="361"/>
    </location>
</feature>
<evidence type="ECO:0000256" key="5">
    <source>
        <dbReference type="ARBA" id="ARBA00023163"/>
    </source>
</evidence>
<dbReference type="PRINTS" id="PR01217">
    <property type="entry name" value="PRICHEXTENSN"/>
</dbReference>
<accession>A0ABT5CD81</accession>
<dbReference type="RefSeq" id="WP_272101241.1">
    <property type="nucleotide sequence ID" value="NZ_JAQNDK010000004.1"/>
</dbReference>
<organism evidence="8 9">
    <name type="scientific">Sorangium atrum</name>
    <dbReference type="NCBI Taxonomy" id="2995308"/>
    <lineage>
        <taxon>Bacteria</taxon>
        <taxon>Pseudomonadati</taxon>
        <taxon>Myxococcota</taxon>
        <taxon>Polyangia</taxon>
        <taxon>Polyangiales</taxon>
        <taxon>Polyangiaceae</taxon>
        <taxon>Sorangium</taxon>
    </lineage>
</organism>
<feature type="region of interest" description="Disordered" evidence="6">
    <location>
        <begin position="410"/>
        <end position="431"/>
    </location>
</feature>
<keyword evidence="3" id="KW-0731">Sigma factor</keyword>
<dbReference type="InterPro" id="IPR013324">
    <property type="entry name" value="RNA_pol_sigma_r3/r4-like"/>
</dbReference>
<reference evidence="8 9" key="1">
    <citation type="submission" date="2023-01" db="EMBL/GenBank/DDBJ databases">
        <title>Minimal conservation of predation-associated metabolite biosynthetic gene clusters underscores biosynthetic potential of Myxococcota including descriptions for ten novel species: Archangium lansinium sp. nov., Myxococcus landrumus sp. nov., Nannocystis bai.</title>
        <authorList>
            <person name="Ahearne A."/>
            <person name="Stevens C."/>
            <person name="Dowd S."/>
        </authorList>
    </citation>
    <scope>NUCLEOTIDE SEQUENCE [LARGE SCALE GENOMIC DNA]</scope>
    <source>
        <strain evidence="8 9">WIWO2</strain>
    </source>
</reference>
<feature type="compositionally biased region" description="Low complexity" evidence="6">
    <location>
        <begin position="321"/>
        <end position="357"/>
    </location>
</feature>
<feature type="region of interest" description="Disordered" evidence="6">
    <location>
        <begin position="210"/>
        <end position="268"/>
    </location>
</feature>
<name>A0ABT5CD81_9BACT</name>
<sequence length="431" mass="45822">MDILPSVLRLLGVSEPDIDDLFQEILLAAYESLDRFDPAFPASTSAPLEEADSAGDPPPREGRRQQGSAEARWVFGIAWRKVSRYLDRAYRRREVPTGLHPAPHEQAVDPAPSSEQRVAGRERLELAIAVLGTIAPERRILLVLHEAFDVPVVEIARMLGINYNTACNRLRLAREDYRAAVARLRPEQRQALRACWLLFPLASDSLVRDDGAGASVPPAAPPAPSPPAPPTAPAPAPPTPPPAPPVPPASARPVPTAPLPQTPATSSLRRTLARVGRYLGTVAAGVAGTIAVQLALASPPAHWARRFEALLPEPPPASSACLAPTPQQQTPEPAPVAPAAEALPRPCPAAPRAAAPAGEREDTFAEELRLLSAARERLSAGDPAGALRLLAAHEARFPAGRLTGVRERLRTVGRARLAPPEQRAPGGAPSR</sequence>
<dbReference type="InterPro" id="IPR013325">
    <property type="entry name" value="RNA_pol_sigma_r2"/>
</dbReference>
<dbReference type="PANTHER" id="PTHR43133">
    <property type="entry name" value="RNA POLYMERASE ECF-TYPE SIGMA FACTO"/>
    <property type="match status" value="1"/>
</dbReference>
<dbReference type="PANTHER" id="PTHR43133:SF8">
    <property type="entry name" value="RNA POLYMERASE SIGMA FACTOR HI_1459-RELATED"/>
    <property type="match status" value="1"/>
</dbReference>
<evidence type="ECO:0000256" key="2">
    <source>
        <dbReference type="ARBA" id="ARBA00023015"/>
    </source>
</evidence>
<keyword evidence="2" id="KW-0805">Transcription regulation</keyword>
<dbReference type="SUPFAM" id="SSF88946">
    <property type="entry name" value="Sigma2 domain of RNA polymerase sigma factors"/>
    <property type="match status" value="1"/>
</dbReference>
<dbReference type="SUPFAM" id="SSF88659">
    <property type="entry name" value="Sigma3 and sigma4 domains of RNA polymerase sigma factors"/>
    <property type="match status" value="1"/>
</dbReference>
<keyword evidence="4" id="KW-0238">DNA-binding</keyword>
<dbReference type="EMBL" id="JAQNDK010000004">
    <property type="protein sequence ID" value="MDC0683091.1"/>
    <property type="molecule type" value="Genomic_DNA"/>
</dbReference>
<keyword evidence="9" id="KW-1185">Reference proteome</keyword>
<evidence type="ECO:0000313" key="9">
    <source>
        <dbReference type="Proteomes" id="UP001217485"/>
    </source>
</evidence>
<comment type="similarity">
    <text evidence="1">Belongs to the sigma-70 factor family. ECF subfamily.</text>
</comment>
<evidence type="ECO:0000256" key="6">
    <source>
        <dbReference type="SAM" id="MobiDB-lite"/>
    </source>
</evidence>
<feature type="region of interest" description="Disordered" evidence="6">
    <location>
        <begin position="41"/>
        <end position="68"/>
    </location>
</feature>
<dbReference type="InterPro" id="IPR013249">
    <property type="entry name" value="RNA_pol_sigma70_r4_t2"/>
</dbReference>
<dbReference type="InterPro" id="IPR036388">
    <property type="entry name" value="WH-like_DNA-bd_sf"/>
</dbReference>
<dbReference type="Pfam" id="PF08281">
    <property type="entry name" value="Sigma70_r4_2"/>
    <property type="match status" value="1"/>
</dbReference>
<evidence type="ECO:0000313" key="8">
    <source>
        <dbReference type="EMBL" id="MDC0683091.1"/>
    </source>
</evidence>
<gene>
    <name evidence="8" type="ORF">POL72_35510</name>
</gene>
<dbReference type="Proteomes" id="UP001217485">
    <property type="component" value="Unassembled WGS sequence"/>
</dbReference>
<evidence type="ECO:0000259" key="7">
    <source>
        <dbReference type="Pfam" id="PF08281"/>
    </source>
</evidence>